<protein>
    <submittedName>
        <fullName evidence="2">Acyl-coenzyme A:6-aminopenicillanic acid acyl-transferase</fullName>
    </submittedName>
</protein>
<dbReference type="Proteomes" id="UP000319143">
    <property type="component" value="Unassembled WGS sequence"/>
</dbReference>
<dbReference type="GO" id="GO:0016740">
    <property type="term" value="F:transferase activity"/>
    <property type="evidence" value="ECO:0007669"/>
    <property type="project" value="UniProtKB-KW"/>
</dbReference>
<dbReference type="Gene3D" id="3.60.60.10">
    <property type="entry name" value="Penicillin V Acylase, Chain A"/>
    <property type="match status" value="1"/>
</dbReference>
<dbReference type="RefSeq" id="WP_146531496.1">
    <property type="nucleotide sequence ID" value="NZ_SJPV01000027.1"/>
</dbReference>
<accession>A0A5C6CV64</accession>
<organism evidence="2 3">
    <name type="scientific">Novipirellula artificiosorum</name>
    <dbReference type="NCBI Taxonomy" id="2528016"/>
    <lineage>
        <taxon>Bacteria</taxon>
        <taxon>Pseudomonadati</taxon>
        <taxon>Planctomycetota</taxon>
        <taxon>Planctomycetia</taxon>
        <taxon>Pirellulales</taxon>
        <taxon>Pirellulaceae</taxon>
        <taxon>Novipirellula</taxon>
    </lineage>
</organism>
<dbReference type="OrthoDB" id="244661at2"/>
<evidence type="ECO:0000259" key="1">
    <source>
        <dbReference type="Pfam" id="PF03417"/>
    </source>
</evidence>
<name>A0A5C6CV64_9BACT</name>
<keyword evidence="2" id="KW-0808">Transferase</keyword>
<keyword evidence="3" id="KW-1185">Reference proteome</keyword>
<evidence type="ECO:0000313" key="2">
    <source>
        <dbReference type="EMBL" id="TWU28893.1"/>
    </source>
</evidence>
<dbReference type="InterPro" id="IPR029055">
    <property type="entry name" value="Ntn_hydrolases_N"/>
</dbReference>
<feature type="domain" description="Peptidase C45 hydrolase" evidence="1">
    <location>
        <begin position="128"/>
        <end position="301"/>
    </location>
</feature>
<dbReference type="Pfam" id="PF03417">
    <property type="entry name" value="AAT"/>
    <property type="match status" value="1"/>
</dbReference>
<reference evidence="2 3" key="1">
    <citation type="submission" date="2019-02" db="EMBL/GenBank/DDBJ databases">
        <title>Deep-cultivation of Planctomycetes and their phenomic and genomic characterization uncovers novel biology.</title>
        <authorList>
            <person name="Wiegand S."/>
            <person name="Jogler M."/>
            <person name="Boedeker C."/>
            <person name="Pinto D."/>
            <person name="Vollmers J."/>
            <person name="Rivas-Marin E."/>
            <person name="Kohn T."/>
            <person name="Peeters S.H."/>
            <person name="Heuer A."/>
            <person name="Rast P."/>
            <person name="Oberbeckmann S."/>
            <person name="Bunk B."/>
            <person name="Jeske O."/>
            <person name="Meyerdierks A."/>
            <person name="Storesund J.E."/>
            <person name="Kallscheuer N."/>
            <person name="Luecker S."/>
            <person name="Lage O.M."/>
            <person name="Pohl T."/>
            <person name="Merkel B.J."/>
            <person name="Hornburger P."/>
            <person name="Mueller R.-W."/>
            <person name="Bruemmer F."/>
            <person name="Labrenz M."/>
            <person name="Spormann A.M."/>
            <person name="Op Den Camp H."/>
            <person name="Overmann J."/>
            <person name="Amann R."/>
            <person name="Jetten M.S.M."/>
            <person name="Mascher T."/>
            <person name="Medema M.H."/>
            <person name="Devos D.P."/>
            <person name="Kaster A.-K."/>
            <person name="Ovreas L."/>
            <person name="Rohde M."/>
            <person name="Galperin M.Y."/>
            <person name="Jogler C."/>
        </authorList>
    </citation>
    <scope>NUCLEOTIDE SEQUENCE [LARGE SCALE GENOMIC DNA]</scope>
    <source>
        <strain evidence="2 3">Poly41</strain>
    </source>
</reference>
<comment type="caution">
    <text evidence="2">The sequence shown here is derived from an EMBL/GenBank/DDBJ whole genome shotgun (WGS) entry which is preliminary data.</text>
</comment>
<dbReference type="AlphaFoldDB" id="A0A5C6CV64"/>
<dbReference type="EMBL" id="SJPV01000027">
    <property type="protein sequence ID" value="TWU28893.1"/>
    <property type="molecule type" value="Genomic_DNA"/>
</dbReference>
<evidence type="ECO:0000313" key="3">
    <source>
        <dbReference type="Proteomes" id="UP000319143"/>
    </source>
</evidence>
<dbReference type="SUPFAM" id="SSF56235">
    <property type="entry name" value="N-terminal nucleophile aminohydrolases (Ntn hydrolases)"/>
    <property type="match status" value="1"/>
</dbReference>
<dbReference type="InterPro" id="IPR005079">
    <property type="entry name" value="Peptidase_C45_hydrolase"/>
</dbReference>
<sequence>MAILKNEPVYNFKDGDYCKPHHIVVKGSWKEIGFDLATIGKNEYGVKLLPYYSPLYGKARQEYWAQNWPHVAELQKGVLKAFGHPEDSVEFDGTNLSFDWYDCMRSGLDLGGNTCSGLVLPPEKSEGGAVLVGRNLDFHPAVEWTTTLGKKVPEGAFGACERPVVVEFQPEEGYRSIIASTNELLMGYVDGINEKGLWLSCMHDPAGVGADGSPPGGGDVSGLVVTQLHQLLLTTCATVEEAKEAILKNRVMQTLMNLHIPIVDATGAATVFEIDQKTGAYVFADRVAGEPLFSTNHPVHTYPTPDTFPDVDMTEEHNTFVRQIMLREAYSKMTPPFTLDDAENLINTVHCSFVDSVKACAQAGERTLTNIKADLSKPEIHVRWYLRDVAPVPGTNHMEDKMSDFYTFGF</sequence>
<proteinExistence type="predicted"/>
<gene>
    <name evidence="2" type="ORF">Poly41_68440</name>
</gene>